<evidence type="ECO:0000313" key="2">
    <source>
        <dbReference type="EMBL" id="XCF16853.1"/>
    </source>
</evidence>
<proteinExistence type="predicted"/>
<dbReference type="EMBL" id="CP159204">
    <property type="protein sequence ID" value="XCF16853.1"/>
    <property type="molecule type" value="Genomic_DNA"/>
</dbReference>
<organism evidence="2">
    <name type="scientific">Halobacterium sp. NMX12-1</name>
    <dbReference type="NCBI Taxonomy" id="3166650"/>
    <lineage>
        <taxon>Archaea</taxon>
        <taxon>Methanobacteriati</taxon>
        <taxon>Methanobacteriota</taxon>
        <taxon>Stenosarchaea group</taxon>
        <taxon>Halobacteria</taxon>
        <taxon>Halobacteriales</taxon>
        <taxon>Halobacteriaceae</taxon>
        <taxon>Halobacterium</taxon>
    </lineage>
</organism>
<reference evidence="2" key="1">
    <citation type="submission" date="2024-06" db="EMBL/GenBank/DDBJ databases">
        <title>Genome Sequence of an extremely halophilic archaeon isolated from Permian era halite, Salado Formation, Carlsbad, New Mexico: Halobacterium sp. strain NMX12-1.</title>
        <authorList>
            <person name="Sotoa L."/>
            <person name="DasSarma P."/>
            <person name="Anton B.P."/>
            <person name="Vincze T."/>
            <person name="Verma I."/>
            <person name="Eralp B."/>
            <person name="Powers D.W."/>
            <person name="Dozier B.L."/>
            <person name="Roberts R.J."/>
            <person name="DasSarma S."/>
        </authorList>
    </citation>
    <scope>NUCLEOTIDE SEQUENCE</scope>
    <source>
        <strain evidence="2">NMX12-1</strain>
    </source>
</reference>
<protein>
    <submittedName>
        <fullName evidence="2">Uncharacterized protein</fullName>
    </submittedName>
</protein>
<evidence type="ECO:0000256" key="1">
    <source>
        <dbReference type="SAM" id="MobiDB-lite"/>
    </source>
</evidence>
<dbReference type="AlphaFoldDB" id="A0AAU8CEK4"/>
<accession>A0AAU8CEK4</accession>
<name>A0AAU8CEK4_9EURY</name>
<dbReference type="RefSeq" id="WP_353634598.1">
    <property type="nucleotide sequence ID" value="NZ_CP159204.1"/>
</dbReference>
<dbReference type="KEGG" id="hanx:ABSL23_02265"/>
<sequence length="274" mass="28977">MGVWASGSQFAGYDYVQASEPPNPEEGETWYDIEANRAGVYTGTQWAEMTVTDHGQLAGITDSAHHNPVSVEGPLRLSSGQVLDLAAADGLTLDADGQLRVASNAVTPSMLNFDPATQTELDSHTSDTTNPHNVSDDQTGAATALNNHAGDADAHHPQYTDSDAQNAVGDVSVTTADVEGSRSFNTQYTNNTGGPIFVHAVAEVSDTADTMQMDADVNGFRLSYFDDSISAGAGLIRRPMQFYVPAGDTYEVGVSVSGDSPSLAYWHEQQIGLS</sequence>
<feature type="region of interest" description="Disordered" evidence="1">
    <location>
        <begin position="116"/>
        <end position="140"/>
    </location>
</feature>
<gene>
    <name evidence="2" type="ORF">ABSL23_02265</name>
</gene>
<dbReference type="GeneID" id="91107936"/>